<evidence type="ECO:0000313" key="3">
    <source>
        <dbReference type="EMBL" id="MBS0031199.1"/>
    </source>
</evidence>
<protein>
    <submittedName>
        <fullName evidence="3">SRPBCC domain-containing protein</fullName>
    </submittedName>
</protein>
<keyword evidence="4" id="KW-1185">Reference proteome</keyword>
<comment type="caution">
    <text evidence="3">The sequence shown here is derived from an EMBL/GenBank/DDBJ whole genome shotgun (WGS) entry which is preliminary data.</text>
</comment>
<dbReference type="InterPro" id="IPR013538">
    <property type="entry name" value="ASHA1/2-like_C"/>
</dbReference>
<sequence>MDKQLKMSESINIHAPASKVWNALTDKAQIKLYFFGTDVDSDWKKGSPITWSGEWEGQHYEEKGSVLDLETGKMLSFSYLSSGKADVAENYSTIVYNLETNGNGETKLAVSQSNFESQETCDHSKENWKQILAGVKKVAEGA</sequence>
<dbReference type="Gene3D" id="3.30.530.20">
    <property type="match status" value="1"/>
</dbReference>
<comment type="similarity">
    <text evidence="1">Belongs to the AHA1 family.</text>
</comment>
<evidence type="ECO:0000256" key="1">
    <source>
        <dbReference type="ARBA" id="ARBA00006817"/>
    </source>
</evidence>
<evidence type="ECO:0000259" key="2">
    <source>
        <dbReference type="Pfam" id="PF08327"/>
    </source>
</evidence>
<dbReference type="InterPro" id="IPR023393">
    <property type="entry name" value="START-like_dom_sf"/>
</dbReference>
<gene>
    <name evidence="3" type="ORF">KE626_27975</name>
</gene>
<feature type="domain" description="Activator of Hsp90 ATPase homologue 1/2-like C-terminal" evidence="2">
    <location>
        <begin position="15"/>
        <end position="139"/>
    </location>
</feature>
<accession>A0ABS5J7M4</accession>
<dbReference type="Pfam" id="PF08327">
    <property type="entry name" value="AHSA1"/>
    <property type="match status" value="1"/>
</dbReference>
<name>A0ABS5J7M4_9BACT</name>
<reference evidence="3 4" key="1">
    <citation type="submission" date="2021-04" db="EMBL/GenBank/DDBJ databases">
        <title>Chitinophaga sp. nov., isolated from the rhizosphere soil.</title>
        <authorList>
            <person name="He S."/>
        </authorList>
    </citation>
    <scope>NUCLEOTIDE SEQUENCE [LARGE SCALE GENOMIC DNA]</scope>
    <source>
        <strain evidence="3 4">2R12</strain>
    </source>
</reference>
<dbReference type="Proteomes" id="UP000676386">
    <property type="component" value="Unassembled WGS sequence"/>
</dbReference>
<organism evidence="3 4">
    <name type="scientific">Chitinophaga hostae</name>
    <dbReference type="NCBI Taxonomy" id="2831022"/>
    <lineage>
        <taxon>Bacteria</taxon>
        <taxon>Pseudomonadati</taxon>
        <taxon>Bacteroidota</taxon>
        <taxon>Chitinophagia</taxon>
        <taxon>Chitinophagales</taxon>
        <taxon>Chitinophagaceae</taxon>
        <taxon>Chitinophaga</taxon>
    </lineage>
</organism>
<dbReference type="EMBL" id="JAGTXB010000020">
    <property type="protein sequence ID" value="MBS0031199.1"/>
    <property type="molecule type" value="Genomic_DNA"/>
</dbReference>
<dbReference type="SUPFAM" id="SSF55961">
    <property type="entry name" value="Bet v1-like"/>
    <property type="match status" value="1"/>
</dbReference>
<evidence type="ECO:0000313" key="4">
    <source>
        <dbReference type="Proteomes" id="UP000676386"/>
    </source>
</evidence>
<dbReference type="RefSeq" id="WP_211976336.1">
    <property type="nucleotide sequence ID" value="NZ_CBFHAM010000093.1"/>
</dbReference>
<proteinExistence type="inferred from homology"/>